<gene>
    <name evidence="2" type="ORF">KEG57_08465</name>
</gene>
<dbReference type="PROSITE" id="PS00430">
    <property type="entry name" value="TONB_DEPENDENT_REC_1"/>
    <property type="match status" value="1"/>
</dbReference>
<dbReference type="AlphaFoldDB" id="A0A9X3X1J5"/>
<organism evidence="2 3">
    <name type="scientific">Polyangium jinanense</name>
    <dbReference type="NCBI Taxonomy" id="2829994"/>
    <lineage>
        <taxon>Bacteria</taxon>
        <taxon>Pseudomonadati</taxon>
        <taxon>Myxococcota</taxon>
        <taxon>Polyangia</taxon>
        <taxon>Polyangiales</taxon>
        <taxon>Polyangiaceae</taxon>
        <taxon>Polyangium</taxon>
    </lineage>
</organism>
<name>A0A9X3X1J5_9BACT</name>
<dbReference type="EMBL" id="JAGTJJ010000002">
    <property type="protein sequence ID" value="MDC3980523.1"/>
    <property type="molecule type" value="Genomic_DNA"/>
</dbReference>
<proteinExistence type="predicted"/>
<evidence type="ECO:0000313" key="3">
    <source>
        <dbReference type="Proteomes" id="UP001151081"/>
    </source>
</evidence>
<dbReference type="Proteomes" id="UP001151081">
    <property type="component" value="Unassembled WGS sequence"/>
</dbReference>
<sequence>MYRKIAVVLLAGTTPACLLMMPPGMVSEGTPAQNPLVSGAPLEARSKGKIGVVSEPDCNVWPFEDTMTVKASESEVCVTALQHKDAPPGWTGEPTANSSEGYSVSSGAERGYIDARKTRASKVGSCFNKGFNKQVAIWAFEYEGCTPNNGVLTKASPSLRVGDASWTFPAPAATEPATSAAAKP</sequence>
<comment type="caution">
    <text evidence="2">The sequence shown here is derived from an EMBL/GenBank/DDBJ whole genome shotgun (WGS) entry which is preliminary data.</text>
</comment>
<keyword evidence="3" id="KW-1185">Reference proteome</keyword>
<evidence type="ECO:0000313" key="2">
    <source>
        <dbReference type="EMBL" id="MDC3980523.1"/>
    </source>
</evidence>
<protein>
    <submittedName>
        <fullName evidence="2">Uncharacterized protein</fullName>
    </submittedName>
</protein>
<dbReference type="InterPro" id="IPR010916">
    <property type="entry name" value="TonB_box_CS"/>
</dbReference>
<accession>A0A9X3X1J5</accession>
<reference evidence="2 3" key="1">
    <citation type="submission" date="2021-04" db="EMBL/GenBank/DDBJ databases">
        <title>Genome analysis of Polyangium sp.</title>
        <authorList>
            <person name="Li Y."/>
            <person name="Wang J."/>
        </authorList>
    </citation>
    <scope>NUCLEOTIDE SEQUENCE [LARGE SCALE GENOMIC DNA]</scope>
    <source>
        <strain evidence="2 3">SDU14</strain>
    </source>
</reference>
<feature type="chain" id="PRO_5040881405" evidence="1">
    <location>
        <begin position="20"/>
        <end position="184"/>
    </location>
</feature>
<evidence type="ECO:0000256" key="1">
    <source>
        <dbReference type="SAM" id="SignalP"/>
    </source>
</evidence>
<dbReference type="RefSeq" id="WP_272417560.1">
    <property type="nucleotide sequence ID" value="NZ_JAGTJJ010000002.1"/>
</dbReference>
<feature type="signal peptide" evidence="1">
    <location>
        <begin position="1"/>
        <end position="19"/>
    </location>
</feature>
<keyword evidence="1" id="KW-0732">Signal</keyword>